<dbReference type="EMBL" id="JASKHM010000025">
    <property type="protein sequence ID" value="MEQ4486811.1"/>
    <property type="molecule type" value="Genomic_DNA"/>
</dbReference>
<protein>
    <recommendedName>
        <fullName evidence="3">HTH araC/xylS-type domain-containing protein</fullName>
    </recommendedName>
</protein>
<accession>A0ABV1L3C8</accession>
<reference evidence="4 5" key="1">
    <citation type="journal article" date="2023" name="Genome Announc.">
        <title>Pan-Genome Analyses of the Genus Cohnella and Proposal of the Novel Species Cohnella silvisoli sp. nov., Isolated from Forest Soil.</title>
        <authorList>
            <person name="Wang C."/>
            <person name="Mao L."/>
            <person name="Bao G."/>
            <person name="Zhu H."/>
        </authorList>
    </citation>
    <scope>NUCLEOTIDE SEQUENCE [LARGE SCALE GENOMIC DNA]</scope>
    <source>
        <strain evidence="4 5">NL03-T5-1</strain>
    </source>
</reference>
<keyword evidence="2" id="KW-0804">Transcription</keyword>
<dbReference type="Gene3D" id="1.10.10.60">
    <property type="entry name" value="Homeodomain-like"/>
    <property type="match status" value="1"/>
</dbReference>
<dbReference type="RefSeq" id="WP_232189927.1">
    <property type="nucleotide sequence ID" value="NZ_JAIOAP010000024.1"/>
</dbReference>
<sequence>MADRVGKGDLFYFSKLFKKMEGMPPKKYADSLKWLSTKGL</sequence>
<dbReference type="PROSITE" id="PS01124">
    <property type="entry name" value="HTH_ARAC_FAMILY_2"/>
    <property type="match status" value="1"/>
</dbReference>
<dbReference type="InterPro" id="IPR018060">
    <property type="entry name" value="HTH_AraC"/>
</dbReference>
<gene>
    <name evidence="4" type="ORF">QJS35_30985</name>
</gene>
<name>A0ABV1L3C8_9BACL</name>
<evidence type="ECO:0000259" key="3">
    <source>
        <dbReference type="PROSITE" id="PS01124"/>
    </source>
</evidence>
<evidence type="ECO:0000256" key="2">
    <source>
        <dbReference type="ARBA" id="ARBA00023163"/>
    </source>
</evidence>
<keyword evidence="5" id="KW-1185">Reference proteome</keyword>
<dbReference type="Proteomes" id="UP001493487">
    <property type="component" value="Unassembled WGS sequence"/>
</dbReference>
<evidence type="ECO:0000313" key="4">
    <source>
        <dbReference type="EMBL" id="MEQ4486811.1"/>
    </source>
</evidence>
<comment type="caution">
    <text evidence="4">The sequence shown here is derived from an EMBL/GenBank/DDBJ whole genome shotgun (WGS) entry which is preliminary data.</text>
</comment>
<proteinExistence type="predicted"/>
<dbReference type="InterPro" id="IPR009057">
    <property type="entry name" value="Homeodomain-like_sf"/>
</dbReference>
<keyword evidence="1" id="KW-0805">Transcription regulation</keyword>
<organism evidence="4 5">
    <name type="scientific">Cohnella silvisoli</name>
    <dbReference type="NCBI Taxonomy" id="2873699"/>
    <lineage>
        <taxon>Bacteria</taxon>
        <taxon>Bacillati</taxon>
        <taxon>Bacillota</taxon>
        <taxon>Bacilli</taxon>
        <taxon>Bacillales</taxon>
        <taxon>Paenibacillaceae</taxon>
        <taxon>Cohnella</taxon>
    </lineage>
</organism>
<evidence type="ECO:0000256" key="1">
    <source>
        <dbReference type="ARBA" id="ARBA00023015"/>
    </source>
</evidence>
<feature type="domain" description="HTH araC/xylS-type" evidence="3">
    <location>
        <begin position="1"/>
        <end position="31"/>
    </location>
</feature>
<evidence type="ECO:0000313" key="5">
    <source>
        <dbReference type="Proteomes" id="UP001493487"/>
    </source>
</evidence>
<dbReference type="SUPFAM" id="SSF46689">
    <property type="entry name" value="Homeodomain-like"/>
    <property type="match status" value="1"/>
</dbReference>